<feature type="region of interest" description="Disordered" evidence="1">
    <location>
        <begin position="51"/>
        <end position="161"/>
    </location>
</feature>
<name>A0A0P7X3P1_9HYPH</name>
<dbReference type="InterPro" id="IPR011681">
    <property type="entry name" value="GcrA"/>
</dbReference>
<evidence type="ECO:0000313" key="5">
    <source>
        <dbReference type="Proteomes" id="UP000182800"/>
    </source>
</evidence>
<dbReference type="EMBL" id="LJSX01000029">
    <property type="protein sequence ID" value="KPQ09356.1"/>
    <property type="molecule type" value="Genomic_DNA"/>
</dbReference>
<evidence type="ECO:0000256" key="1">
    <source>
        <dbReference type="SAM" id="MobiDB-lite"/>
    </source>
</evidence>
<sequence>MTDTSATWNDERVEQLKKLWAEGKSASQIAAEIGGISRNAVIGKVHRLGLAGRPKAGSAGGGRSRSGNGEAKAGDAGAQAATPANAEPAASAQEAANAAPAERTDRRAGTQDATPGNTPSTRNAEAASAGRAAPAGLQGRDFGVTGSAGAAPRSGKVEPVPEFEQHVTIMELREGMCRWPIGDPTSAEFRFCGARADIGVPYCTHHARIAYQPAADRRRERKAANG</sequence>
<organism evidence="2 4">
    <name type="scientific">Saliniramus fredricksonii</name>
    <dbReference type="NCBI Taxonomy" id="1653334"/>
    <lineage>
        <taxon>Bacteria</taxon>
        <taxon>Pseudomonadati</taxon>
        <taxon>Pseudomonadota</taxon>
        <taxon>Alphaproteobacteria</taxon>
        <taxon>Hyphomicrobiales</taxon>
        <taxon>Salinarimonadaceae</taxon>
        <taxon>Saliniramus</taxon>
    </lineage>
</organism>
<gene>
    <name evidence="2" type="primary">grcA</name>
    <name evidence="3" type="ORF">GA0071312_0638</name>
    <name evidence="2" type="ORF">HLUCCO17_15285</name>
</gene>
<feature type="compositionally biased region" description="Low complexity" evidence="1">
    <location>
        <begin position="124"/>
        <end position="135"/>
    </location>
</feature>
<dbReference type="RefSeq" id="WP_074443573.1">
    <property type="nucleotide sequence ID" value="NZ_FMBM01000001.1"/>
</dbReference>
<dbReference type="STRING" id="1653334.GA0071312_0638"/>
<dbReference type="Proteomes" id="UP000182800">
    <property type="component" value="Unassembled WGS sequence"/>
</dbReference>
<evidence type="ECO:0000313" key="2">
    <source>
        <dbReference type="EMBL" id="KPQ09356.1"/>
    </source>
</evidence>
<dbReference type="EMBL" id="FMBM01000001">
    <property type="protein sequence ID" value="SCC79038.1"/>
    <property type="molecule type" value="Genomic_DNA"/>
</dbReference>
<protein>
    <submittedName>
        <fullName evidence="2">Autonomous glycyl radical cofactor GrcA</fullName>
    </submittedName>
    <submittedName>
        <fullName evidence="3">GcrA cell cycle regulator</fullName>
    </submittedName>
</protein>
<dbReference type="Gene3D" id="1.10.10.60">
    <property type="entry name" value="Homeodomain-like"/>
    <property type="match status" value="1"/>
</dbReference>
<dbReference type="Proteomes" id="UP000050497">
    <property type="component" value="Unassembled WGS sequence"/>
</dbReference>
<dbReference type="OrthoDB" id="9798071at2"/>
<proteinExistence type="predicted"/>
<keyword evidence="5" id="KW-1185">Reference proteome</keyword>
<dbReference type="PATRIC" id="fig|1653334.4.peg.1214"/>
<dbReference type="AlphaFoldDB" id="A0A0P7X3P1"/>
<dbReference type="Pfam" id="PF07750">
    <property type="entry name" value="GcrA"/>
    <property type="match status" value="1"/>
</dbReference>
<reference evidence="2 4" key="1">
    <citation type="submission" date="2015-09" db="EMBL/GenBank/DDBJ databases">
        <title>Identification and resolution of microdiversity through metagenomic sequencing of parallel consortia.</title>
        <authorList>
            <person name="Nelson W.C."/>
            <person name="Romine M.F."/>
            <person name="Lindemann S.R."/>
        </authorList>
    </citation>
    <scope>NUCLEOTIDE SEQUENCE [LARGE SCALE GENOMIC DNA]</scope>
    <source>
        <strain evidence="2">HL-109</strain>
    </source>
</reference>
<reference evidence="3 5" key="2">
    <citation type="submission" date="2016-08" db="EMBL/GenBank/DDBJ databases">
        <authorList>
            <person name="Varghese N."/>
            <person name="Submissions Spin"/>
        </authorList>
    </citation>
    <scope>NUCLEOTIDE SEQUENCE [LARGE SCALE GENOMIC DNA]</scope>
    <source>
        <strain evidence="3 5">HL-109</strain>
    </source>
</reference>
<evidence type="ECO:0000313" key="3">
    <source>
        <dbReference type="EMBL" id="SCC79038.1"/>
    </source>
</evidence>
<comment type="caution">
    <text evidence="2">The sequence shown here is derived from an EMBL/GenBank/DDBJ whole genome shotgun (WGS) entry which is preliminary data.</text>
</comment>
<feature type="compositionally biased region" description="Low complexity" evidence="1">
    <location>
        <begin position="65"/>
        <end position="101"/>
    </location>
</feature>
<feature type="compositionally biased region" description="Polar residues" evidence="1">
    <location>
        <begin position="111"/>
        <end position="123"/>
    </location>
</feature>
<evidence type="ECO:0000313" key="4">
    <source>
        <dbReference type="Proteomes" id="UP000050497"/>
    </source>
</evidence>
<accession>A0A0P7X3P1</accession>